<evidence type="ECO:0000313" key="1">
    <source>
        <dbReference type="EMBL" id="EHJ09380.1"/>
    </source>
</evidence>
<gene>
    <name evidence="1" type="ORF">CWATWH0003_B192</name>
</gene>
<protein>
    <submittedName>
        <fullName evidence="1">Uncharacterized protein</fullName>
    </submittedName>
</protein>
<dbReference type="PATRIC" id="fig|423471.3.peg.5461"/>
<accession>G5JEK5</accession>
<dbReference type="GeneID" id="88769131"/>
<comment type="caution">
    <text evidence="1">The sequence shown here is derived from an EMBL/GenBank/DDBJ whole genome shotgun (WGS) entry which is preliminary data.</text>
</comment>
<organism evidence="1 2">
    <name type="scientific">Crocosphaera watsonii WH 0003</name>
    <dbReference type="NCBI Taxonomy" id="423471"/>
    <lineage>
        <taxon>Bacteria</taxon>
        <taxon>Bacillati</taxon>
        <taxon>Cyanobacteriota</taxon>
        <taxon>Cyanophyceae</taxon>
        <taxon>Oscillatoriophycideae</taxon>
        <taxon>Chroococcales</taxon>
        <taxon>Aphanothecaceae</taxon>
        <taxon>Crocosphaera</taxon>
    </lineage>
</organism>
<dbReference type="EMBL" id="AESD01001036">
    <property type="protein sequence ID" value="EHJ09380.1"/>
    <property type="molecule type" value="Genomic_DNA"/>
</dbReference>
<reference evidence="1 2" key="1">
    <citation type="journal article" date="2011" name="Front. Microbiol.">
        <title>Two Strains of Crocosphaera watsonii with Highly Conserved Genomes are Distinguished by Strain-Specific Features.</title>
        <authorList>
            <person name="Bench S.R."/>
            <person name="Ilikchyan I.N."/>
            <person name="Tripp H.J."/>
            <person name="Zehr J.P."/>
        </authorList>
    </citation>
    <scope>NUCLEOTIDE SEQUENCE [LARGE SCALE GENOMIC DNA]</scope>
    <source>
        <strain evidence="1 2">WH 0003</strain>
    </source>
</reference>
<dbReference type="RefSeq" id="WP_007313571.1">
    <property type="nucleotide sequence ID" value="NZ_AESD01001036.1"/>
</dbReference>
<proteinExistence type="predicted"/>
<sequence>MDGEDALSVVEFLTEEGDLRKQLRTADGWEYPKSSLSDIQPLSWSYCIGLRRTFSYHLGISESSSEPKKSLFISP</sequence>
<name>G5JEK5_CROWT</name>
<evidence type="ECO:0000313" key="2">
    <source>
        <dbReference type="Proteomes" id="UP000003477"/>
    </source>
</evidence>
<dbReference type="Proteomes" id="UP000003477">
    <property type="component" value="Unassembled WGS sequence"/>
</dbReference>
<dbReference type="AlphaFoldDB" id="G5JEK5"/>